<gene>
    <name evidence="2" type="ORF">QT711_07630</name>
</gene>
<organism evidence="2 3">
    <name type="scientific">Sporosarcina saromensis</name>
    <dbReference type="NCBI Taxonomy" id="359365"/>
    <lineage>
        <taxon>Bacteria</taxon>
        <taxon>Bacillati</taxon>
        <taxon>Bacillota</taxon>
        <taxon>Bacilli</taxon>
        <taxon>Bacillales</taxon>
        <taxon>Caryophanaceae</taxon>
        <taxon>Sporosarcina</taxon>
    </lineage>
</organism>
<keyword evidence="1" id="KW-0472">Membrane</keyword>
<name>A0ABU4G7U3_9BACL</name>
<comment type="caution">
    <text evidence="2">The sequence shown here is derived from an EMBL/GenBank/DDBJ whole genome shotgun (WGS) entry which is preliminary data.</text>
</comment>
<keyword evidence="1" id="KW-1133">Transmembrane helix</keyword>
<sequence>MSIQKYIKEHITLLGDSTYTAPGIPDKKLNGAISSYAPDVNLEYVVALKDTSILSNGKEGCLFLGDAVYLKTAFEKPLKLEYAAIKSIVHTSFEKAASFGKTKTVENVEVFMKDGTSYNVTSLLLNVNLKGFVALIDGILAEAEQGKDFTNTSQITPLSEMSESVKQHYIKLVANFAFSDDQTIDVLEYTEIISLISRIELSAAMRLDIRRYMSNVDNLIPTEELLKTLKNTVEEGSFDILSKSLFKDVLYIFGKKNNIHDWAQHTFLCELADALSVTREEIDLIIAAIQHDEDILKHRKNDSQIKKSMKDLSAKAVAVGLPMAAIYFSGSVVGLSAAGITSGLAAMGMGGLLGFSSMFTGIGTLVLIGVGTYHGLKKVSGISDIENNKQREYMLQAIIRNTQKSLSYLIEDINGITQQLMLEMKKGNENSEKIHQLSNMLDMLSRGAQLSADKQNASQIEQVMTKLPATLDRDRLIGLTNKPTLEKVRQFIESCYELKHATEEEVHSKPVWQLKEGLTLAEVENLHNCFSEIDYNKVAQAAFATATTKAKNLFR</sequence>
<proteinExistence type="predicted"/>
<evidence type="ECO:0000256" key="1">
    <source>
        <dbReference type="SAM" id="Phobius"/>
    </source>
</evidence>
<feature type="transmembrane region" description="Helical" evidence="1">
    <location>
        <begin position="316"/>
        <end position="340"/>
    </location>
</feature>
<evidence type="ECO:0000313" key="2">
    <source>
        <dbReference type="EMBL" id="MDW0113053.1"/>
    </source>
</evidence>
<dbReference type="Proteomes" id="UP001282284">
    <property type="component" value="Unassembled WGS sequence"/>
</dbReference>
<reference evidence="2 3" key="1">
    <citation type="submission" date="2023-06" db="EMBL/GenBank/DDBJ databases">
        <title>Sporosarcina sp. nov., isolated from Korean traditional fermented seafood 'Jeotgal'.</title>
        <authorList>
            <person name="Yang A.I."/>
            <person name="Shin N.-R."/>
        </authorList>
    </citation>
    <scope>NUCLEOTIDE SEQUENCE [LARGE SCALE GENOMIC DNA]</scope>
    <source>
        <strain evidence="2 3">KCTC13119</strain>
    </source>
</reference>
<keyword evidence="1" id="KW-0812">Transmembrane</keyword>
<accession>A0ABU4G7U3</accession>
<dbReference type="EMBL" id="JAUBDI010000005">
    <property type="protein sequence ID" value="MDW0113053.1"/>
    <property type="molecule type" value="Genomic_DNA"/>
</dbReference>
<keyword evidence="3" id="KW-1185">Reference proteome</keyword>
<evidence type="ECO:0000313" key="3">
    <source>
        <dbReference type="Proteomes" id="UP001282284"/>
    </source>
</evidence>
<evidence type="ECO:0008006" key="4">
    <source>
        <dbReference type="Google" id="ProtNLM"/>
    </source>
</evidence>
<protein>
    <recommendedName>
        <fullName evidence="4">ENT domain-containing protein</fullName>
    </recommendedName>
</protein>
<dbReference type="RefSeq" id="WP_317943145.1">
    <property type="nucleotide sequence ID" value="NZ_JAUBDI010000005.1"/>
</dbReference>
<feature type="transmembrane region" description="Helical" evidence="1">
    <location>
        <begin position="352"/>
        <end position="373"/>
    </location>
</feature>